<evidence type="ECO:0000256" key="6">
    <source>
        <dbReference type="PIRSR" id="PIRSR000089-1"/>
    </source>
</evidence>
<evidence type="ECO:0000256" key="3">
    <source>
        <dbReference type="ARBA" id="ARBA00022448"/>
    </source>
</evidence>
<comment type="similarity">
    <text evidence="1">Belongs to the ETF alpha-subunit/FixB family.</text>
</comment>
<dbReference type="SUPFAM" id="SSF52467">
    <property type="entry name" value="DHS-like NAD/FAD-binding domain"/>
    <property type="match status" value="1"/>
</dbReference>
<feature type="domain" description="Electron transfer flavoprotein alpha subunit C-terminal" evidence="7">
    <location>
        <begin position="176"/>
        <end position="256"/>
    </location>
</feature>
<dbReference type="PANTHER" id="PTHR43153">
    <property type="entry name" value="ELECTRON TRANSFER FLAVOPROTEIN ALPHA"/>
    <property type="match status" value="1"/>
</dbReference>
<dbReference type="EMBL" id="WSRR01000007">
    <property type="protein sequence ID" value="MVX60709.1"/>
    <property type="molecule type" value="Genomic_DNA"/>
</dbReference>
<dbReference type="AlphaFoldDB" id="A0A6N8JNU8"/>
<dbReference type="GO" id="GO:0009055">
    <property type="term" value="F:electron transfer activity"/>
    <property type="evidence" value="ECO:0007669"/>
    <property type="project" value="InterPro"/>
</dbReference>
<dbReference type="Proteomes" id="UP000463388">
    <property type="component" value="Unassembled WGS sequence"/>
</dbReference>
<feature type="binding site" evidence="6">
    <location>
        <begin position="245"/>
        <end position="252"/>
    </location>
    <ligand>
        <name>FAD</name>
        <dbReference type="ChEBI" id="CHEBI:57692"/>
    </ligand>
</feature>
<dbReference type="GO" id="GO:0050660">
    <property type="term" value="F:flavin adenine dinucleotide binding"/>
    <property type="evidence" value="ECO:0007669"/>
    <property type="project" value="InterPro"/>
</dbReference>
<comment type="subunit">
    <text evidence="2">Heterodimer of an alpha and a beta subunit.</text>
</comment>
<dbReference type="Gene3D" id="3.40.50.1220">
    <property type="entry name" value="TPP-binding domain"/>
    <property type="match status" value="1"/>
</dbReference>
<dbReference type="SUPFAM" id="SSF52402">
    <property type="entry name" value="Adenine nucleotide alpha hydrolases-like"/>
    <property type="match status" value="1"/>
</dbReference>
<accession>A0A6N8JNU8</accession>
<dbReference type="InterPro" id="IPR014729">
    <property type="entry name" value="Rossmann-like_a/b/a_fold"/>
</dbReference>
<feature type="binding site" evidence="6">
    <location>
        <position position="188"/>
    </location>
    <ligand>
        <name>FAD</name>
        <dbReference type="ChEBI" id="CHEBI:57692"/>
    </ligand>
</feature>
<keyword evidence="4" id="KW-0285">Flavoprotein</keyword>
<keyword evidence="6" id="KW-0274">FAD</keyword>
<evidence type="ECO:0000256" key="5">
    <source>
        <dbReference type="ARBA" id="ARBA00025649"/>
    </source>
</evidence>
<dbReference type="GO" id="GO:0033539">
    <property type="term" value="P:fatty acid beta-oxidation using acyl-CoA dehydrogenase"/>
    <property type="evidence" value="ECO:0007669"/>
    <property type="project" value="TreeGrafter"/>
</dbReference>
<dbReference type="InterPro" id="IPR029035">
    <property type="entry name" value="DHS-like_NAD/FAD-binding_dom"/>
</dbReference>
<evidence type="ECO:0000256" key="2">
    <source>
        <dbReference type="ARBA" id="ARBA00011355"/>
    </source>
</evidence>
<feature type="domain" description="Electron transfer flavoprotein alpha/beta-subunit N-terminal" evidence="8">
    <location>
        <begin position="11"/>
        <end position="149"/>
    </location>
</feature>
<organism evidence="9 10">
    <name type="scientific">Adlercreutzia mucosicola</name>
    <dbReference type="NCBI Taxonomy" id="580026"/>
    <lineage>
        <taxon>Bacteria</taxon>
        <taxon>Bacillati</taxon>
        <taxon>Actinomycetota</taxon>
        <taxon>Coriobacteriia</taxon>
        <taxon>Eggerthellales</taxon>
        <taxon>Eggerthellaceae</taxon>
        <taxon>Adlercreutzia</taxon>
    </lineage>
</organism>
<evidence type="ECO:0000313" key="9">
    <source>
        <dbReference type="EMBL" id="MVX60709.1"/>
    </source>
</evidence>
<dbReference type="Gene3D" id="3.40.50.620">
    <property type="entry name" value="HUPs"/>
    <property type="match status" value="1"/>
</dbReference>
<keyword evidence="3" id="KW-0813">Transport</keyword>
<dbReference type="OrthoDB" id="9770286at2"/>
<sequence length="297" mass="31184">MKVLVLAENAQTQRELAAGARTLGDEVIVAKIGGVPETGIADTAYAIELPEGQIPEMAADTVAALVDEVKPDMVIVEPTARLKVIGAAVAAKNDTALVNDVTAFGEGGEAESLYFGGLATIKRQPASAIKFYSCDGAAFANAEASGTDTVVDYAFVAPAHPVRLRERRELTHEGADLGRAAVVVGVGRGFGKEEDLELARELARAVHGEIACSRPLAENEQWLPKSSYLGVSGRMIAPKVYFAVGISGQMQHMIGVHNADTIIAINKDKNAPVFNQADYGLVADLHEALPALAAKLA</sequence>
<dbReference type="PANTHER" id="PTHR43153:SF1">
    <property type="entry name" value="ELECTRON TRANSFER FLAVOPROTEIN SUBUNIT ALPHA, MITOCHONDRIAL"/>
    <property type="match status" value="1"/>
</dbReference>
<evidence type="ECO:0000259" key="7">
    <source>
        <dbReference type="Pfam" id="PF00766"/>
    </source>
</evidence>
<evidence type="ECO:0000313" key="10">
    <source>
        <dbReference type="Proteomes" id="UP000463388"/>
    </source>
</evidence>
<gene>
    <name evidence="9" type="ORF">GKZ27_04440</name>
</gene>
<dbReference type="Pfam" id="PF01012">
    <property type="entry name" value="ETF"/>
    <property type="match status" value="1"/>
</dbReference>
<dbReference type="InterPro" id="IPR014730">
    <property type="entry name" value="ETF_a/b_N"/>
</dbReference>
<dbReference type="Pfam" id="PF00766">
    <property type="entry name" value="ETF_alpha"/>
    <property type="match status" value="1"/>
</dbReference>
<dbReference type="InterPro" id="IPR014731">
    <property type="entry name" value="ETF_asu_C"/>
</dbReference>
<dbReference type="RefSeq" id="WP_160345367.1">
    <property type="nucleotide sequence ID" value="NZ_WSRR01000007.1"/>
</dbReference>
<proteinExistence type="inferred from homology"/>
<feature type="binding site" evidence="6">
    <location>
        <begin position="213"/>
        <end position="214"/>
    </location>
    <ligand>
        <name>FAD</name>
        <dbReference type="ChEBI" id="CHEBI:57692"/>
    </ligand>
</feature>
<evidence type="ECO:0000259" key="8">
    <source>
        <dbReference type="Pfam" id="PF01012"/>
    </source>
</evidence>
<dbReference type="PIRSF" id="PIRSF000089">
    <property type="entry name" value="Electra_flavoP_a"/>
    <property type="match status" value="1"/>
</dbReference>
<reference evidence="9 10" key="1">
    <citation type="submission" date="2019-12" db="EMBL/GenBank/DDBJ databases">
        <title>Microbes associate with the intestines of laboratory mice.</title>
        <authorList>
            <person name="Navarre W."/>
            <person name="Wong E."/>
        </authorList>
    </citation>
    <scope>NUCLEOTIDE SEQUENCE [LARGE SCALE GENOMIC DNA]</scope>
    <source>
        <strain evidence="9 10">NM66_B29</strain>
    </source>
</reference>
<keyword evidence="10" id="KW-1185">Reference proteome</keyword>
<comment type="caution">
    <text evidence="9">The sequence shown here is derived from an EMBL/GenBank/DDBJ whole genome shotgun (WGS) entry which is preliminary data.</text>
</comment>
<feature type="binding site" evidence="6">
    <location>
        <position position="266"/>
    </location>
    <ligand>
        <name>FAD</name>
        <dbReference type="ChEBI" id="CHEBI:57692"/>
    </ligand>
</feature>
<comment type="cofactor">
    <cofactor evidence="6">
        <name>FAD</name>
        <dbReference type="ChEBI" id="CHEBI:57692"/>
    </cofactor>
    <text evidence="6">Binds 1 FAD per dimer.</text>
</comment>
<name>A0A6N8JNU8_9ACTN</name>
<evidence type="ECO:0000256" key="1">
    <source>
        <dbReference type="ARBA" id="ARBA00005817"/>
    </source>
</evidence>
<evidence type="ECO:0000256" key="4">
    <source>
        <dbReference type="ARBA" id="ARBA00022630"/>
    </source>
</evidence>
<dbReference type="InterPro" id="IPR001308">
    <property type="entry name" value="ETF_a/FixB"/>
</dbReference>
<protein>
    <submittedName>
        <fullName evidence="9">Electron transfer flavoprotein subunit alpha/FixB family protein</fullName>
    </submittedName>
</protein>
<comment type="function">
    <text evidence="5">The electron transfer flavoprotein serves as a specific electron acceptor for other dehydrogenases. It transfers the electrons to the main respiratory chain via ETF-ubiquinone oxidoreductase (ETF dehydrogenase).</text>
</comment>
<dbReference type="FunFam" id="3.40.50.1220:FF:000004">
    <property type="entry name" value="Electron transfer flavoprotein"/>
    <property type="match status" value="1"/>
</dbReference>